<feature type="compositionally biased region" description="Polar residues" evidence="6">
    <location>
        <begin position="57"/>
        <end position="72"/>
    </location>
</feature>
<evidence type="ECO:0000256" key="2">
    <source>
        <dbReference type="ARBA" id="ARBA00005885"/>
    </source>
</evidence>
<feature type="compositionally biased region" description="Polar residues" evidence="6">
    <location>
        <begin position="80"/>
        <end position="100"/>
    </location>
</feature>
<dbReference type="GO" id="GO:0008017">
    <property type="term" value="F:microtubule binding"/>
    <property type="evidence" value="ECO:0007669"/>
    <property type="project" value="InterPro"/>
</dbReference>
<feature type="domain" description="TPX2 C-terminal" evidence="7">
    <location>
        <begin position="2"/>
        <end position="51"/>
    </location>
</feature>
<evidence type="ECO:0000256" key="5">
    <source>
        <dbReference type="ARBA" id="ARBA00023212"/>
    </source>
</evidence>
<evidence type="ECO:0000313" key="9">
    <source>
        <dbReference type="Proteomes" id="UP001370490"/>
    </source>
</evidence>
<evidence type="ECO:0000259" key="7">
    <source>
        <dbReference type="Pfam" id="PF06886"/>
    </source>
</evidence>
<feature type="compositionally biased region" description="Low complexity" evidence="6">
    <location>
        <begin position="120"/>
        <end position="135"/>
    </location>
</feature>
<reference evidence="8 9" key="1">
    <citation type="submission" date="2023-12" db="EMBL/GenBank/DDBJ databases">
        <title>A high-quality genome assembly for Dillenia turbinata (Dilleniales).</title>
        <authorList>
            <person name="Chanderbali A."/>
        </authorList>
    </citation>
    <scope>NUCLEOTIDE SEQUENCE [LARGE SCALE GENOMIC DNA]</scope>
    <source>
        <strain evidence="8">LSX21</strain>
        <tissue evidence="8">Leaf</tissue>
    </source>
</reference>
<evidence type="ECO:0000256" key="3">
    <source>
        <dbReference type="ARBA" id="ARBA00022490"/>
    </source>
</evidence>
<keyword evidence="9" id="KW-1185">Reference proteome</keyword>
<dbReference type="PANTHER" id="PTHR46372">
    <property type="entry name" value="PROTEIN WVD2-LIKE 3"/>
    <property type="match status" value="1"/>
</dbReference>
<dbReference type="InterPro" id="IPR027329">
    <property type="entry name" value="TPX2_C"/>
</dbReference>
<dbReference type="PANTHER" id="PTHR46372:SF2">
    <property type="entry name" value="PROTEIN WVD2-LIKE 3"/>
    <property type="match status" value="1"/>
</dbReference>
<protein>
    <submittedName>
        <fullName evidence="8">TPX2, C-terminal</fullName>
    </submittedName>
</protein>
<sequence length="213" mass="23072">MHAKEAELNKIHAKKQEKTEAEIKQFRKSLNFKATPMPSFYNKSAPQDSKKNKVETVNRTPTGPRSKSTSPGSRAAPQTPLDSKANNDNHVPSATGSIEVTDQHEARDVSNHTRTPYLEASAGTSSPSTRTRSCSQARVKNVVPRRNEQKEIDNNLQKPQVLDGSKSKKGKKFDGLPTTAVRRSGTEMLNQGIKRTGIAGSSGTGHLAVGVAS</sequence>
<feature type="compositionally biased region" description="Basic and acidic residues" evidence="6">
    <location>
        <begin position="101"/>
        <end position="111"/>
    </location>
</feature>
<dbReference type="Pfam" id="PF06886">
    <property type="entry name" value="TPX2"/>
    <property type="match status" value="1"/>
</dbReference>
<dbReference type="EMBL" id="JBAMMX010000019">
    <property type="protein sequence ID" value="KAK6922196.1"/>
    <property type="molecule type" value="Genomic_DNA"/>
</dbReference>
<feature type="region of interest" description="Disordered" evidence="6">
    <location>
        <begin position="1"/>
        <end position="188"/>
    </location>
</feature>
<keyword evidence="4" id="KW-0493">Microtubule</keyword>
<evidence type="ECO:0000256" key="6">
    <source>
        <dbReference type="SAM" id="MobiDB-lite"/>
    </source>
</evidence>
<dbReference type="AlphaFoldDB" id="A0AAN8V2N0"/>
<organism evidence="8 9">
    <name type="scientific">Dillenia turbinata</name>
    <dbReference type="NCBI Taxonomy" id="194707"/>
    <lineage>
        <taxon>Eukaryota</taxon>
        <taxon>Viridiplantae</taxon>
        <taxon>Streptophyta</taxon>
        <taxon>Embryophyta</taxon>
        <taxon>Tracheophyta</taxon>
        <taxon>Spermatophyta</taxon>
        <taxon>Magnoliopsida</taxon>
        <taxon>eudicotyledons</taxon>
        <taxon>Gunneridae</taxon>
        <taxon>Pentapetalae</taxon>
        <taxon>Dilleniales</taxon>
        <taxon>Dilleniaceae</taxon>
        <taxon>Dillenia</taxon>
    </lineage>
</organism>
<comment type="similarity">
    <text evidence="2">Belongs to the TPX2 family.</text>
</comment>
<evidence type="ECO:0000313" key="8">
    <source>
        <dbReference type="EMBL" id="KAK6922196.1"/>
    </source>
</evidence>
<accession>A0AAN8V2N0</accession>
<proteinExistence type="inferred from homology"/>
<keyword evidence="5" id="KW-0206">Cytoskeleton</keyword>
<comment type="subcellular location">
    <subcellularLocation>
        <location evidence="1">Cytoplasm</location>
        <location evidence="1">Cytoskeleton</location>
    </subcellularLocation>
</comment>
<dbReference type="GO" id="GO:0005874">
    <property type="term" value="C:microtubule"/>
    <property type="evidence" value="ECO:0007669"/>
    <property type="project" value="UniProtKB-KW"/>
</dbReference>
<dbReference type="Proteomes" id="UP001370490">
    <property type="component" value="Unassembled WGS sequence"/>
</dbReference>
<keyword evidence="3" id="KW-0963">Cytoplasm</keyword>
<evidence type="ECO:0000256" key="4">
    <source>
        <dbReference type="ARBA" id="ARBA00022701"/>
    </source>
</evidence>
<dbReference type="GO" id="GO:0000226">
    <property type="term" value="P:microtubule cytoskeleton organization"/>
    <property type="evidence" value="ECO:0007669"/>
    <property type="project" value="InterPro"/>
</dbReference>
<name>A0AAN8V2N0_9MAGN</name>
<evidence type="ECO:0000256" key="1">
    <source>
        <dbReference type="ARBA" id="ARBA00004245"/>
    </source>
</evidence>
<dbReference type="InterPro" id="IPR044806">
    <property type="entry name" value="WVD2/WDL1-4"/>
</dbReference>
<gene>
    <name evidence="8" type="ORF">RJ641_012703</name>
</gene>
<comment type="caution">
    <text evidence="8">The sequence shown here is derived from an EMBL/GenBank/DDBJ whole genome shotgun (WGS) entry which is preliminary data.</text>
</comment>
<feature type="compositionally biased region" description="Basic and acidic residues" evidence="6">
    <location>
        <begin position="1"/>
        <end position="25"/>
    </location>
</feature>